<evidence type="ECO:0000313" key="1">
    <source>
        <dbReference type="EMBL" id="VDN97783.1"/>
    </source>
</evidence>
<dbReference type="EMBL" id="UZAE01000839">
    <property type="protein sequence ID" value="VDN97783.1"/>
    <property type="molecule type" value="Genomic_DNA"/>
</dbReference>
<dbReference type="Proteomes" id="UP000278807">
    <property type="component" value="Unassembled WGS sequence"/>
</dbReference>
<dbReference type="AlphaFoldDB" id="A0A0R3T4E2"/>
<name>A0A0R3T4E2_RODNA</name>
<evidence type="ECO:0000313" key="2">
    <source>
        <dbReference type="Proteomes" id="UP000278807"/>
    </source>
</evidence>
<dbReference type="WBParaSite" id="HNAJ_0000192501-mRNA-1">
    <property type="protein sequence ID" value="HNAJ_0000192501-mRNA-1"/>
    <property type="gene ID" value="HNAJ_0000192501"/>
</dbReference>
<reference evidence="1 2" key="2">
    <citation type="submission" date="2018-11" db="EMBL/GenBank/DDBJ databases">
        <authorList>
            <consortium name="Pathogen Informatics"/>
        </authorList>
    </citation>
    <scope>NUCLEOTIDE SEQUENCE [LARGE SCALE GENOMIC DNA]</scope>
</reference>
<accession>A0A0R3T4E2</accession>
<gene>
    <name evidence="1" type="ORF">HNAJ_LOCUS1924</name>
</gene>
<organism evidence="3">
    <name type="scientific">Rodentolepis nana</name>
    <name type="common">Dwarf tapeworm</name>
    <name type="synonym">Hymenolepis nana</name>
    <dbReference type="NCBI Taxonomy" id="102285"/>
    <lineage>
        <taxon>Eukaryota</taxon>
        <taxon>Metazoa</taxon>
        <taxon>Spiralia</taxon>
        <taxon>Lophotrochozoa</taxon>
        <taxon>Platyhelminthes</taxon>
        <taxon>Cestoda</taxon>
        <taxon>Eucestoda</taxon>
        <taxon>Cyclophyllidea</taxon>
        <taxon>Hymenolepididae</taxon>
        <taxon>Rodentolepis</taxon>
    </lineage>
</organism>
<keyword evidence="2" id="KW-1185">Reference proteome</keyword>
<sequence length="66" mass="7309">MQAGLCPLTRTGCLATWPNFVASRSIDAAIRFILTEIGRRFGEEVHTLRQVSSFGKLLPCGIFPEK</sequence>
<reference evidence="3" key="1">
    <citation type="submission" date="2017-02" db="UniProtKB">
        <authorList>
            <consortium name="WormBaseParasite"/>
        </authorList>
    </citation>
    <scope>IDENTIFICATION</scope>
</reference>
<proteinExistence type="predicted"/>
<evidence type="ECO:0000313" key="3">
    <source>
        <dbReference type="WBParaSite" id="HNAJ_0000192501-mRNA-1"/>
    </source>
</evidence>
<protein>
    <submittedName>
        <fullName evidence="3">Transcriptional regulator</fullName>
    </submittedName>
</protein>